<dbReference type="InterPro" id="IPR019861">
    <property type="entry name" value="PorP/SprF_Bacteroidetes"/>
</dbReference>
<name>A0A1T5FYB0_9BACT</name>
<evidence type="ECO:0000313" key="2">
    <source>
        <dbReference type="Proteomes" id="UP000190897"/>
    </source>
</evidence>
<dbReference type="NCBIfam" id="TIGR03519">
    <property type="entry name" value="T9SS_PorP_fam"/>
    <property type="match status" value="1"/>
</dbReference>
<dbReference type="Proteomes" id="UP000190897">
    <property type="component" value="Unassembled WGS sequence"/>
</dbReference>
<evidence type="ECO:0000313" key="1">
    <source>
        <dbReference type="EMBL" id="SKC01138.1"/>
    </source>
</evidence>
<accession>A0A1T5FYB0</accession>
<gene>
    <name evidence="1" type="ORF">SAMN05660293_03580</name>
</gene>
<keyword evidence="2" id="KW-1185">Reference proteome</keyword>
<sequence>MTLTFIIRSIKYNRLLAIILLTTTGAMAQKDAQFSLFSLNQLYLNPAAAGADGLTKFQLTHRTQYAGYQGTNISDEGGALSTQLFAFSMPIKNFGIGFYALNDRSGPRTDQDFKVSAAYRIPAFGGNFQVGASAGLFRQSIDYSKLRYQDPDDPLIPTGNISEINPDFSVGARFENETFYAGLSLNHLLEPKYQLGSTTATNPLPKTLYFNAGVNIELGYLLDIQPIVLLKSDISTFSAEGGATVTYNKRYWIGGTYRQQDTYFIIMGGIYLLPDQSLRLSGAYDLVLGGNDSKAPSSFEVMLSYALPSPKFGKKTIIRTPRFRF</sequence>
<dbReference type="EMBL" id="FUZA01000004">
    <property type="protein sequence ID" value="SKC01138.1"/>
    <property type="molecule type" value="Genomic_DNA"/>
</dbReference>
<reference evidence="2" key="1">
    <citation type="submission" date="2017-02" db="EMBL/GenBank/DDBJ databases">
        <authorList>
            <person name="Varghese N."/>
            <person name="Submissions S."/>
        </authorList>
    </citation>
    <scope>NUCLEOTIDE SEQUENCE [LARGE SCALE GENOMIC DNA]</scope>
    <source>
        <strain evidence="2">DSM 22270</strain>
    </source>
</reference>
<dbReference type="OrthoDB" id="1320396at2"/>
<proteinExistence type="predicted"/>
<protein>
    <submittedName>
        <fullName evidence="1">Type IX secretion system membrane protein, PorP/SprF family</fullName>
    </submittedName>
</protein>
<dbReference type="AlphaFoldDB" id="A0A1T5FYB0"/>
<dbReference type="RefSeq" id="WP_082216077.1">
    <property type="nucleotide sequence ID" value="NZ_FUZA01000004.1"/>
</dbReference>
<dbReference type="STRING" id="651661.SAMN05660293_03580"/>
<organism evidence="1 2">
    <name type="scientific">Dyadobacter psychrophilus</name>
    <dbReference type="NCBI Taxonomy" id="651661"/>
    <lineage>
        <taxon>Bacteria</taxon>
        <taxon>Pseudomonadati</taxon>
        <taxon>Bacteroidota</taxon>
        <taxon>Cytophagia</taxon>
        <taxon>Cytophagales</taxon>
        <taxon>Spirosomataceae</taxon>
        <taxon>Dyadobacter</taxon>
    </lineage>
</organism>
<dbReference type="Pfam" id="PF11751">
    <property type="entry name" value="PorP_SprF"/>
    <property type="match status" value="1"/>
</dbReference>